<feature type="region of interest" description="Disordered" evidence="1">
    <location>
        <begin position="20"/>
        <end position="72"/>
    </location>
</feature>
<feature type="compositionally biased region" description="Acidic residues" evidence="1">
    <location>
        <begin position="20"/>
        <end position="33"/>
    </location>
</feature>
<feature type="region of interest" description="Disordered" evidence="1">
    <location>
        <begin position="537"/>
        <end position="558"/>
    </location>
</feature>
<evidence type="ECO:0000313" key="2">
    <source>
        <dbReference type="EMBL" id="KAK2960443.1"/>
    </source>
</evidence>
<accession>A0ABQ9Y9S1</accession>
<protein>
    <submittedName>
        <fullName evidence="2">Uncharacterized protein</fullName>
    </submittedName>
</protein>
<dbReference type="Proteomes" id="UP001281761">
    <property type="component" value="Unassembled WGS sequence"/>
</dbReference>
<organism evidence="2 3">
    <name type="scientific">Blattamonas nauphoetae</name>
    <dbReference type="NCBI Taxonomy" id="2049346"/>
    <lineage>
        <taxon>Eukaryota</taxon>
        <taxon>Metamonada</taxon>
        <taxon>Preaxostyla</taxon>
        <taxon>Oxymonadida</taxon>
        <taxon>Blattamonas</taxon>
    </lineage>
</organism>
<evidence type="ECO:0000256" key="1">
    <source>
        <dbReference type="SAM" id="MobiDB-lite"/>
    </source>
</evidence>
<feature type="region of interest" description="Disordered" evidence="1">
    <location>
        <begin position="176"/>
        <end position="379"/>
    </location>
</feature>
<keyword evidence="3" id="KW-1185">Reference proteome</keyword>
<feature type="compositionally biased region" description="Polar residues" evidence="1">
    <location>
        <begin position="779"/>
        <end position="791"/>
    </location>
</feature>
<feature type="compositionally biased region" description="Polar residues" evidence="1">
    <location>
        <begin position="36"/>
        <end position="48"/>
    </location>
</feature>
<dbReference type="InterPro" id="IPR047002">
    <property type="entry name" value="Tcp10_C_sf"/>
</dbReference>
<comment type="caution">
    <text evidence="2">The sequence shown here is derived from an EMBL/GenBank/DDBJ whole genome shotgun (WGS) entry which is preliminary data.</text>
</comment>
<feature type="region of interest" description="Disordered" evidence="1">
    <location>
        <begin position="778"/>
        <end position="808"/>
    </location>
</feature>
<dbReference type="Gene3D" id="2.60.450.20">
    <property type="match status" value="1"/>
</dbReference>
<reference evidence="2 3" key="1">
    <citation type="journal article" date="2022" name="bioRxiv">
        <title>Genomics of Preaxostyla Flagellates Illuminates Evolutionary Transitions and the Path Towards Mitochondrial Loss.</title>
        <authorList>
            <person name="Novak L.V.F."/>
            <person name="Treitli S.C."/>
            <person name="Pyrih J."/>
            <person name="Halakuc P."/>
            <person name="Pipaliya S.V."/>
            <person name="Vacek V."/>
            <person name="Brzon O."/>
            <person name="Soukal P."/>
            <person name="Eme L."/>
            <person name="Dacks J.B."/>
            <person name="Karnkowska A."/>
            <person name="Elias M."/>
            <person name="Hampl V."/>
        </authorList>
    </citation>
    <scope>NUCLEOTIDE SEQUENCE [LARGE SCALE GENOMIC DNA]</scope>
    <source>
        <strain evidence="2">NAU3</strain>
        <tissue evidence="2">Gut</tissue>
    </source>
</reference>
<evidence type="ECO:0000313" key="3">
    <source>
        <dbReference type="Proteomes" id="UP001281761"/>
    </source>
</evidence>
<feature type="compositionally biased region" description="Basic and acidic residues" evidence="1">
    <location>
        <begin position="239"/>
        <end position="251"/>
    </location>
</feature>
<feature type="compositionally biased region" description="Basic and acidic residues" evidence="1">
    <location>
        <begin position="258"/>
        <end position="361"/>
    </location>
</feature>
<feature type="compositionally biased region" description="Basic and acidic residues" evidence="1">
    <location>
        <begin position="199"/>
        <end position="231"/>
    </location>
</feature>
<dbReference type="EMBL" id="JARBJD010000023">
    <property type="protein sequence ID" value="KAK2960443.1"/>
    <property type="molecule type" value="Genomic_DNA"/>
</dbReference>
<proteinExistence type="predicted"/>
<feature type="compositionally biased region" description="Basic and acidic residues" evidence="1">
    <location>
        <begin position="178"/>
        <end position="190"/>
    </location>
</feature>
<feature type="compositionally biased region" description="Polar residues" evidence="1">
    <location>
        <begin position="55"/>
        <end position="66"/>
    </location>
</feature>
<feature type="compositionally biased region" description="Low complexity" evidence="1">
    <location>
        <begin position="362"/>
        <end position="373"/>
    </location>
</feature>
<sequence length="808" mass="94729">MDLKELEDFCTLEERILSEFGEDSNDFESEDSENSQGLTTPHHQNSFDTPFKSPLSATKRSPYSQNRYDDSYEREKRELLDMLKEDVINYRKETQYAKAQTKVNEQLRRTLESERRSFADKMKQEIETAKTDEFKKLRKEFERKEREQTTEIIQLKNEISKLKQSKAQLTQHTNRNLEQIEKEREARQEVEDMFSNYKTENEREKVKTKNELRTTKTKLDELQKENTDLKRQIQLYESEVLRLTEENERHASTLTSKQQEEAKRKEQEEKRRKKEEEEKKKKDEEERIRKREEERKRKEEEEKRRKEEEERHKKEEEKRRREKEAREAEERQREKLRQEREKEKEQELERERQAQKEREAAAAKASKASEALRQQAPSEMFTSQQNALLQSLPSVYSLPFSIEDIPRKHPIMLPTLLSSHVPSLTPKSSPVTSQFLRTLLAPIFTALKNSSRTLGDIEEERVIRMHNKPSIPQQIPRPLTPKQMNDPLVKVRGKTKKKEEIYQSGRVIMKFNTGVTKDVIPPGLNVFEGIIDIYPEADSDDESEDSTGDDQDGNPDRLPRFKELQLHEAIERGCSIVFFENGDVRILINPPKDGEQGQVEKIYHYFGNKITEIQWINGNQQFLFESQQKETVFLPPENQNSVWAKKEVLFNDGIRKIHMSNDDEIAYFPDGTVQLDIQPQNAPEGIGNIMLISYYEPDDDRVDAAFDPNAKSHQIIEIQFSNQVKRTISSKTHALSTFDNDDLLEQIDENGVVHVYKQGTSLSTAGSEARLAPNHQKLMKNTPNDSSSRNLQMRGDQKIRMTIGPKKG</sequence>
<name>A0ABQ9Y9S1_9EUKA</name>
<feature type="compositionally biased region" description="Acidic residues" evidence="1">
    <location>
        <begin position="537"/>
        <end position="553"/>
    </location>
</feature>
<gene>
    <name evidence="2" type="ORF">BLNAU_4660</name>
</gene>